<dbReference type="EMBL" id="CP019236">
    <property type="protein sequence ID" value="APW40730.1"/>
    <property type="molecule type" value="Genomic_DNA"/>
</dbReference>
<reference evidence="2 3" key="1">
    <citation type="submission" date="2017-01" db="EMBL/GenBank/DDBJ databases">
        <authorList>
            <person name="Mah S.A."/>
            <person name="Swanson W.J."/>
            <person name="Moy G.W."/>
            <person name="Vacquier V.D."/>
        </authorList>
    </citation>
    <scope>NUCLEOTIDE SEQUENCE [LARGE SCALE GENOMIC DNA]</scope>
    <source>
        <strain evidence="2 3">DCY110</strain>
    </source>
</reference>
<evidence type="ECO:0000256" key="1">
    <source>
        <dbReference type="SAM" id="Phobius"/>
    </source>
</evidence>
<keyword evidence="1" id="KW-0472">Membrane</keyword>
<organism evidence="2 3">
    <name type="scientific">Rhodoferax koreensis</name>
    <dbReference type="NCBI Taxonomy" id="1842727"/>
    <lineage>
        <taxon>Bacteria</taxon>
        <taxon>Pseudomonadati</taxon>
        <taxon>Pseudomonadota</taxon>
        <taxon>Betaproteobacteria</taxon>
        <taxon>Burkholderiales</taxon>
        <taxon>Comamonadaceae</taxon>
        <taxon>Rhodoferax</taxon>
    </lineage>
</organism>
<keyword evidence="1" id="KW-1133">Transmembrane helix</keyword>
<accession>A0A1P8K3Z5</accession>
<dbReference type="STRING" id="1842727.RD110_15705"/>
<keyword evidence="3" id="KW-1185">Reference proteome</keyword>
<gene>
    <name evidence="2" type="ORF">RD110_15705</name>
</gene>
<feature type="transmembrane region" description="Helical" evidence="1">
    <location>
        <begin position="35"/>
        <end position="57"/>
    </location>
</feature>
<keyword evidence="1" id="KW-0812">Transmembrane</keyword>
<feature type="transmembrane region" description="Helical" evidence="1">
    <location>
        <begin position="12"/>
        <end position="29"/>
    </location>
</feature>
<proteinExistence type="predicted"/>
<evidence type="ECO:0000313" key="3">
    <source>
        <dbReference type="Proteomes" id="UP000186609"/>
    </source>
</evidence>
<protein>
    <submittedName>
        <fullName evidence="2">Uncharacterized protein</fullName>
    </submittedName>
</protein>
<sequence>MTMFGNERARRWSPIVGMCGQPFWIYFSVTSSAWGVLVLSAAYALVYGSAIWVHWGWKR</sequence>
<dbReference type="Proteomes" id="UP000186609">
    <property type="component" value="Chromosome"/>
</dbReference>
<dbReference type="OrthoDB" id="9007099at2"/>
<evidence type="ECO:0000313" key="2">
    <source>
        <dbReference type="EMBL" id="APW40730.1"/>
    </source>
</evidence>
<dbReference type="AlphaFoldDB" id="A0A1P8K3Z5"/>
<dbReference type="KEGG" id="rhy:RD110_15705"/>
<name>A0A1P8K3Z5_9BURK</name>